<evidence type="ECO:0008006" key="4">
    <source>
        <dbReference type="Google" id="ProtNLM"/>
    </source>
</evidence>
<reference evidence="2" key="1">
    <citation type="submission" date="2019-11" db="EMBL/GenBank/DDBJ databases">
        <title>Microbial mats filling the niche in hypersaline microbial mats.</title>
        <authorList>
            <person name="Wong H.L."/>
            <person name="Macleod F.I."/>
            <person name="White R.A. III"/>
            <person name="Burns B.P."/>
        </authorList>
    </citation>
    <scope>NUCLEOTIDE SEQUENCE</scope>
    <source>
        <strain evidence="2">Bin_327</strain>
    </source>
</reference>
<feature type="chain" id="PRO_5039216563" description="Outer membrane protein beta-barrel domain-containing protein" evidence="1">
    <location>
        <begin position="19"/>
        <end position="250"/>
    </location>
</feature>
<protein>
    <recommendedName>
        <fullName evidence="4">Outer membrane protein beta-barrel domain-containing protein</fullName>
    </recommendedName>
</protein>
<keyword evidence="1" id="KW-0732">Signal</keyword>
<evidence type="ECO:0000313" key="2">
    <source>
        <dbReference type="EMBL" id="MBD3364206.1"/>
    </source>
</evidence>
<comment type="caution">
    <text evidence="2">The sequence shown here is derived from an EMBL/GenBank/DDBJ whole genome shotgun (WGS) entry which is preliminary data.</text>
</comment>
<feature type="signal peptide" evidence="1">
    <location>
        <begin position="1"/>
        <end position="18"/>
    </location>
</feature>
<gene>
    <name evidence="2" type="ORF">GF359_03220</name>
</gene>
<dbReference type="EMBL" id="WJKJ01000103">
    <property type="protein sequence ID" value="MBD3364206.1"/>
    <property type="molecule type" value="Genomic_DNA"/>
</dbReference>
<proteinExistence type="predicted"/>
<evidence type="ECO:0000313" key="3">
    <source>
        <dbReference type="Proteomes" id="UP000630660"/>
    </source>
</evidence>
<dbReference type="AlphaFoldDB" id="A0A9D5KAE1"/>
<organism evidence="2 3">
    <name type="scientific">candidate division WOR-3 bacterium</name>
    <dbReference type="NCBI Taxonomy" id="2052148"/>
    <lineage>
        <taxon>Bacteria</taxon>
        <taxon>Bacteria division WOR-3</taxon>
    </lineage>
</organism>
<sequence>MKRTLLSAVLVLTAVGFATESGGLGGPMVVGVLPDYGAFNAALDTFNTRNYGGTQGPEFSGPMIFIGGQGYGFVEGFSVGGWGAGFFKEATGDSSKAVVGYGMGYGEFGYRINLFDLVWLKPALLLGGGGMGLHIGRYRSSGGFGDPSDDFDNDEFFSSEESYQAGKGFVNVGALVDATLVFPMNDRKTALGGLNVKAGYLYAIYDSEWWDEDGYARNVDFNTNGPFLSVGVVFGGKGNQDYDEGWDEEW</sequence>
<name>A0A9D5KAE1_UNCW3</name>
<evidence type="ECO:0000256" key="1">
    <source>
        <dbReference type="SAM" id="SignalP"/>
    </source>
</evidence>
<dbReference type="Proteomes" id="UP000630660">
    <property type="component" value="Unassembled WGS sequence"/>
</dbReference>
<accession>A0A9D5KAE1</accession>